<dbReference type="InterPro" id="IPR003615">
    <property type="entry name" value="HNH_nuc"/>
</dbReference>
<dbReference type="GO" id="GO:0004519">
    <property type="term" value="F:endonuclease activity"/>
    <property type="evidence" value="ECO:0007669"/>
    <property type="project" value="InterPro"/>
</dbReference>
<dbReference type="GO" id="GO:0008270">
    <property type="term" value="F:zinc ion binding"/>
    <property type="evidence" value="ECO:0007669"/>
    <property type="project" value="InterPro"/>
</dbReference>
<proteinExistence type="predicted"/>
<accession>A0A0F9F4H7</accession>
<protein>
    <recommendedName>
        <fullName evidence="3">HNH nuclease domain-containing protein</fullName>
    </recommendedName>
</protein>
<feature type="domain" description="HNH nuclease" evidence="3">
    <location>
        <begin position="88"/>
        <end position="145"/>
    </location>
</feature>
<evidence type="ECO:0000256" key="1">
    <source>
        <dbReference type="ARBA" id="ARBA00022722"/>
    </source>
</evidence>
<dbReference type="GO" id="GO:0016787">
    <property type="term" value="F:hydrolase activity"/>
    <property type="evidence" value="ECO:0007669"/>
    <property type="project" value="UniProtKB-KW"/>
</dbReference>
<dbReference type="CDD" id="cd00085">
    <property type="entry name" value="HNHc"/>
    <property type="match status" value="1"/>
</dbReference>
<dbReference type="InterPro" id="IPR002711">
    <property type="entry name" value="HNH"/>
</dbReference>
<evidence type="ECO:0000256" key="2">
    <source>
        <dbReference type="ARBA" id="ARBA00022801"/>
    </source>
</evidence>
<gene>
    <name evidence="4" type="ORF">LCGC14_1996070</name>
</gene>
<dbReference type="GO" id="GO:0005829">
    <property type="term" value="C:cytosol"/>
    <property type="evidence" value="ECO:0007669"/>
    <property type="project" value="TreeGrafter"/>
</dbReference>
<dbReference type="Pfam" id="PF01844">
    <property type="entry name" value="HNH"/>
    <property type="match status" value="1"/>
</dbReference>
<evidence type="ECO:0000313" key="4">
    <source>
        <dbReference type="EMBL" id="KKL81304.1"/>
    </source>
</evidence>
<keyword evidence="2" id="KW-0378">Hydrolase</keyword>
<comment type="caution">
    <text evidence="4">The sequence shown here is derived from an EMBL/GenBank/DDBJ whole genome shotgun (WGS) entry which is preliminary data.</text>
</comment>
<dbReference type="SMART" id="SM00507">
    <property type="entry name" value="HNHc"/>
    <property type="match status" value="1"/>
</dbReference>
<dbReference type="AlphaFoldDB" id="A0A0F9F4H7"/>
<dbReference type="Gene3D" id="1.10.30.50">
    <property type="match status" value="1"/>
</dbReference>
<organism evidence="4">
    <name type="scientific">marine sediment metagenome</name>
    <dbReference type="NCBI Taxonomy" id="412755"/>
    <lineage>
        <taxon>unclassified sequences</taxon>
        <taxon>metagenomes</taxon>
        <taxon>ecological metagenomes</taxon>
    </lineage>
</organism>
<dbReference type="PANTHER" id="PTHR41286:SF1">
    <property type="entry name" value="HNH NUCLEASE YAJD-RELATED"/>
    <property type="match status" value="1"/>
</dbReference>
<name>A0A0F9F4H7_9ZZZZ</name>
<dbReference type="PANTHER" id="PTHR41286">
    <property type="entry name" value="HNH NUCLEASE YAJD-RELATED"/>
    <property type="match status" value="1"/>
</dbReference>
<dbReference type="GO" id="GO:0003676">
    <property type="term" value="F:nucleic acid binding"/>
    <property type="evidence" value="ECO:0007669"/>
    <property type="project" value="InterPro"/>
</dbReference>
<sequence length="152" mass="17432">MASELRFLILNERRNPMDMHLGHVVRQMLQCSAPCIVGMPTRPKRPCGHPGCAALVDKGYCPEHRTAQRRHDDSNRGTSAQRGYGGRWQRISKIYRGKNPLCVMCLAKGYTQEVEAVDHIIPKRLDSVDFWDEDNWQSLCKRCHDLKTARGE</sequence>
<dbReference type="EMBL" id="LAZR01022600">
    <property type="protein sequence ID" value="KKL81304.1"/>
    <property type="molecule type" value="Genomic_DNA"/>
</dbReference>
<reference evidence="4" key="1">
    <citation type="journal article" date="2015" name="Nature">
        <title>Complex archaea that bridge the gap between prokaryotes and eukaryotes.</title>
        <authorList>
            <person name="Spang A."/>
            <person name="Saw J.H."/>
            <person name="Jorgensen S.L."/>
            <person name="Zaremba-Niedzwiedzka K."/>
            <person name="Martijn J."/>
            <person name="Lind A.E."/>
            <person name="van Eijk R."/>
            <person name="Schleper C."/>
            <person name="Guy L."/>
            <person name="Ettema T.J."/>
        </authorList>
    </citation>
    <scope>NUCLEOTIDE SEQUENCE</scope>
</reference>
<evidence type="ECO:0000259" key="3">
    <source>
        <dbReference type="SMART" id="SM00507"/>
    </source>
</evidence>
<keyword evidence="1" id="KW-0540">Nuclease</keyword>